<proteinExistence type="predicted"/>
<keyword evidence="2 4" id="KW-1133">Transmembrane helix</keyword>
<gene>
    <name evidence="6" type="ORF">AQS70_15160</name>
</gene>
<dbReference type="AlphaFoldDB" id="A0A0N8VS42"/>
<reference evidence="6 7" key="1">
    <citation type="submission" date="2015-10" db="EMBL/GenBank/DDBJ databases">
        <title>Pseudomonas helleri sp. nov. and Pseudomonas weihenstephanensis sp. nov., isolated from raw cows milk.</title>
        <authorList>
            <person name="Von Neubeck M."/>
            <person name="Huptas C."/>
            <person name="Wenning M."/>
            <person name="Scherer S."/>
        </authorList>
    </citation>
    <scope>NUCLEOTIDE SEQUENCE [LARGE SCALE GENOMIC DNA]</scope>
    <source>
        <strain evidence="6 7">BSTT44</strain>
    </source>
</reference>
<sequence length="70" mass="7780">MLAGLSLIGWLADRMDRRRLIIVFSALSAVGALIWPLALTDRWLSYGLLFVWGGVFVGIYTVVVTQVGER</sequence>
<dbReference type="SUPFAM" id="SSF103473">
    <property type="entry name" value="MFS general substrate transporter"/>
    <property type="match status" value="1"/>
</dbReference>
<evidence type="ECO:0000256" key="4">
    <source>
        <dbReference type="SAM" id="Phobius"/>
    </source>
</evidence>
<feature type="domain" description="Major facilitator superfamily (MFS) profile" evidence="5">
    <location>
        <begin position="1"/>
        <end position="70"/>
    </location>
</feature>
<keyword evidence="7" id="KW-1185">Reference proteome</keyword>
<name>A0A0N8VS42_9PSED</name>
<protein>
    <recommendedName>
        <fullName evidence="5">Major facilitator superfamily (MFS) profile domain-containing protein</fullName>
    </recommendedName>
</protein>
<accession>A0A0N8VS42</accession>
<dbReference type="PROSITE" id="PS50850">
    <property type="entry name" value="MFS"/>
    <property type="match status" value="1"/>
</dbReference>
<evidence type="ECO:0000256" key="3">
    <source>
        <dbReference type="ARBA" id="ARBA00023136"/>
    </source>
</evidence>
<dbReference type="InterPro" id="IPR036259">
    <property type="entry name" value="MFS_trans_sf"/>
</dbReference>
<evidence type="ECO:0000256" key="2">
    <source>
        <dbReference type="ARBA" id="ARBA00022989"/>
    </source>
</evidence>
<keyword evidence="1 4" id="KW-0812">Transmembrane</keyword>
<dbReference type="OrthoDB" id="9810614at2"/>
<dbReference type="Gene3D" id="1.20.1250.20">
    <property type="entry name" value="MFS general substrate transporter like domains"/>
    <property type="match status" value="1"/>
</dbReference>
<evidence type="ECO:0000313" key="7">
    <source>
        <dbReference type="Proteomes" id="UP000050342"/>
    </source>
</evidence>
<keyword evidence="3 4" id="KW-0472">Membrane</keyword>
<feature type="transmembrane region" description="Helical" evidence="4">
    <location>
        <begin position="44"/>
        <end position="64"/>
    </location>
</feature>
<feature type="transmembrane region" description="Helical" evidence="4">
    <location>
        <begin position="20"/>
        <end position="38"/>
    </location>
</feature>
<dbReference type="RefSeq" id="WP_055104240.1">
    <property type="nucleotide sequence ID" value="NZ_LLWH01000203.1"/>
</dbReference>
<organism evidence="6 7">
    <name type="scientific">Pseudomonas endophytica</name>
    <dbReference type="NCBI Taxonomy" id="1563157"/>
    <lineage>
        <taxon>Bacteria</taxon>
        <taxon>Pseudomonadati</taxon>
        <taxon>Pseudomonadota</taxon>
        <taxon>Gammaproteobacteria</taxon>
        <taxon>Pseudomonadales</taxon>
        <taxon>Pseudomonadaceae</taxon>
        <taxon>Pseudomonas</taxon>
    </lineage>
</organism>
<evidence type="ECO:0000259" key="5">
    <source>
        <dbReference type="PROSITE" id="PS50850"/>
    </source>
</evidence>
<evidence type="ECO:0000313" key="6">
    <source>
        <dbReference type="EMBL" id="KQB52276.1"/>
    </source>
</evidence>
<comment type="caution">
    <text evidence="6">The sequence shown here is derived from an EMBL/GenBank/DDBJ whole genome shotgun (WGS) entry which is preliminary data.</text>
</comment>
<dbReference type="EMBL" id="LLWH01000203">
    <property type="protein sequence ID" value="KQB52276.1"/>
    <property type="molecule type" value="Genomic_DNA"/>
</dbReference>
<dbReference type="STRING" id="1563157.AQS70_15160"/>
<evidence type="ECO:0000256" key="1">
    <source>
        <dbReference type="ARBA" id="ARBA00022692"/>
    </source>
</evidence>
<dbReference type="InterPro" id="IPR020846">
    <property type="entry name" value="MFS_dom"/>
</dbReference>
<dbReference type="Proteomes" id="UP000050342">
    <property type="component" value="Unassembled WGS sequence"/>
</dbReference>
<dbReference type="GO" id="GO:0022857">
    <property type="term" value="F:transmembrane transporter activity"/>
    <property type="evidence" value="ECO:0007669"/>
    <property type="project" value="InterPro"/>
</dbReference>